<evidence type="ECO:0000256" key="1">
    <source>
        <dbReference type="SAM" id="Phobius"/>
    </source>
</evidence>
<keyword evidence="1" id="KW-0472">Membrane</keyword>
<dbReference type="EMBL" id="SLUK01000016">
    <property type="protein sequence ID" value="TCL41038.1"/>
    <property type="molecule type" value="Genomic_DNA"/>
</dbReference>
<accession>A0A9X8UHW7</accession>
<dbReference type="Proteomes" id="UP000294682">
    <property type="component" value="Unassembled WGS sequence"/>
</dbReference>
<evidence type="ECO:0000313" key="3">
    <source>
        <dbReference type="EMBL" id="TCL41038.1"/>
    </source>
</evidence>
<evidence type="ECO:0000313" key="4">
    <source>
        <dbReference type="Proteomes" id="UP000294682"/>
    </source>
</evidence>
<name>A0A9X8UHW7_9FIRM</name>
<protein>
    <recommendedName>
        <fullName evidence="5">DUF2178 domain-containing protein</fullName>
    </recommendedName>
</protein>
<comment type="caution">
    <text evidence="3">The sequence shown here is derived from an EMBL/GenBank/DDBJ whole genome shotgun (WGS) entry which is preliminary data.</text>
</comment>
<keyword evidence="1" id="KW-1133">Transmembrane helix</keyword>
<organism evidence="3 4">
    <name type="scientific">Harryflintia acetispora</name>
    <dbReference type="NCBI Taxonomy" id="1849041"/>
    <lineage>
        <taxon>Bacteria</taxon>
        <taxon>Bacillati</taxon>
        <taxon>Bacillota</taxon>
        <taxon>Clostridia</taxon>
        <taxon>Eubacteriales</taxon>
        <taxon>Oscillospiraceae</taxon>
        <taxon>Harryflintia</taxon>
    </lineage>
</organism>
<gene>
    <name evidence="3" type="ORF">EDD78_11636</name>
</gene>
<proteinExistence type="predicted"/>
<keyword evidence="1" id="KW-0812">Transmembrane</keyword>
<evidence type="ECO:0000256" key="2">
    <source>
        <dbReference type="SAM" id="SignalP"/>
    </source>
</evidence>
<feature type="signal peptide" evidence="2">
    <location>
        <begin position="1"/>
        <end position="26"/>
    </location>
</feature>
<keyword evidence="2" id="KW-0732">Signal</keyword>
<reference evidence="3 4" key="1">
    <citation type="submission" date="2019-03" db="EMBL/GenBank/DDBJ databases">
        <title>Genomic Encyclopedia of Type Strains, Phase IV (KMG-IV): sequencing the most valuable type-strain genomes for metagenomic binning, comparative biology and taxonomic classification.</title>
        <authorList>
            <person name="Goeker M."/>
        </authorList>
    </citation>
    <scope>NUCLEOTIDE SEQUENCE [LARGE SCALE GENOMIC DNA]</scope>
    <source>
        <strain evidence="3 4">DSM 100433</strain>
    </source>
</reference>
<sequence length="146" mass="16220">MKKNVLWISLCYLAAGLLCALAAALAEGKASGLLAGFAGAGIGAGGVLLWKYVYWSRPQNAPRYRERAQRERIEQKDERNERLRDKAGRYTYLLGLLVLALADVTFAILDATGAYECKGLILFSGFLLLFLYIAGIVIYRRLKAHY</sequence>
<feature type="transmembrane region" description="Helical" evidence="1">
    <location>
        <begin position="90"/>
        <end position="109"/>
    </location>
</feature>
<dbReference type="RefSeq" id="WP_079700106.1">
    <property type="nucleotide sequence ID" value="NZ_SLUK01000016.1"/>
</dbReference>
<feature type="chain" id="PRO_5040793987" description="DUF2178 domain-containing protein" evidence="2">
    <location>
        <begin position="27"/>
        <end position="146"/>
    </location>
</feature>
<dbReference type="AlphaFoldDB" id="A0A9X8UHW7"/>
<feature type="transmembrane region" description="Helical" evidence="1">
    <location>
        <begin position="121"/>
        <end position="139"/>
    </location>
</feature>
<feature type="transmembrane region" description="Helical" evidence="1">
    <location>
        <begin position="36"/>
        <end position="55"/>
    </location>
</feature>
<keyword evidence="4" id="KW-1185">Reference proteome</keyword>
<evidence type="ECO:0008006" key="5">
    <source>
        <dbReference type="Google" id="ProtNLM"/>
    </source>
</evidence>